<comment type="caution">
    <text evidence="2">The sequence shown here is derived from an EMBL/GenBank/DDBJ whole genome shotgun (WGS) entry which is preliminary data.</text>
</comment>
<proteinExistence type="predicted"/>
<keyword evidence="3" id="KW-1185">Reference proteome</keyword>
<reference evidence="2" key="1">
    <citation type="journal article" date="2023" name="PhytoFront">
        <title>Draft Genome Resources of Seven Strains of Tilletia horrida, Causal Agent of Kernel Smut of Rice.</title>
        <authorList>
            <person name="Khanal S."/>
            <person name="Antony Babu S."/>
            <person name="Zhou X.G."/>
        </authorList>
    </citation>
    <scope>NUCLEOTIDE SEQUENCE</scope>
    <source>
        <strain evidence="2">TX3</strain>
    </source>
</reference>
<sequence>MVTLALWDTNEDPDHDSYSSDSDQGDYDDFDVTLTAETAISTLECEAARPEFLREWSFQQASARAKRNSGSVSDWDSADDFFGILAEKTLPPLPPPPSALGMPPVYTEYDPSSGQWQVFSAGKKQYWIRDENVCKGSCKFLARQLPSLRVHLPKKAPCDSECSEVSSPQCSGPPSLTDSLCTLPSAFSSPGGFQDMLLPIAPLRRFSMPPHLKMWQPALPSAEPRPKRRWMDKWAALPPQPARIGDLDFTYSTVAGQGPLFVV</sequence>
<protein>
    <submittedName>
        <fullName evidence="2">Uncharacterized protein</fullName>
    </submittedName>
</protein>
<name>A0AAN6GAR7_9BASI</name>
<dbReference type="EMBL" id="JAPDMQ010000214">
    <property type="protein sequence ID" value="KAK0530456.1"/>
    <property type="molecule type" value="Genomic_DNA"/>
</dbReference>
<organism evidence="2 3">
    <name type="scientific">Tilletia horrida</name>
    <dbReference type="NCBI Taxonomy" id="155126"/>
    <lineage>
        <taxon>Eukaryota</taxon>
        <taxon>Fungi</taxon>
        <taxon>Dikarya</taxon>
        <taxon>Basidiomycota</taxon>
        <taxon>Ustilaginomycotina</taxon>
        <taxon>Exobasidiomycetes</taxon>
        <taxon>Tilletiales</taxon>
        <taxon>Tilletiaceae</taxon>
        <taxon>Tilletia</taxon>
    </lineage>
</organism>
<gene>
    <name evidence="2" type="ORF">OC842_003925</name>
</gene>
<evidence type="ECO:0000313" key="3">
    <source>
        <dbReference type="Proteomes" id="UP001176521"/>
    </source>
</evidence>
<evidence type="ECO:0000313" key="2">
    <source>
        <dbReference type="EMBL" id="KAK0530456.1"/>
    </source>
</evidence>
<dbReference type="Proteomes" id="UP001176521">
    <property type="component" value="Unassembled WGS sequence"/>
</dbReference>
<evidence type="ECO:0000256" key="1">
    <source>
        <dbReference type="SAM" id="MobiDB-lite"/>
    </source>
</evidence>
<accession>A0AAN6GAR7</accession>
<dbReference type="AlphaFoldDB" id="A0AAN6GAR7"/>
<feature type="region of interest" description="Disordered" evidence="1">
    <location>
        <begin position="1"/>
        <end position="26"/>
    </location>
</feature>